<name>V9E5V8_PHYNI</name>
<comment type="caution">
    <text evidence="2">The sequence shown here is derived from an EMBL/GenBank/DDBJ whole genome shotgun (WGS) entry which is preliminary data.</text>
</comment>
<reference evidence="2 3" key="1">
    <citation type="submission" date="2013-11" db="EMBL/GenBank/DDBJ databases">
        <title>The Genome Sequence of Phytophthora parasitica P1569.</title>
        <authorList>
            <consortium name="The Broad Institute Genomics Platform"/>
            <person name="Russ C."/>
            <person name="Tyler B."/>
            <person name="Panabieres F."/>
            <person name="Shan W."/>
            <person name="Tripathy S."/>
            <person name="Grunwald N."/>
            <person name="Machado M."/>
            <person name="Johnson C.S."/>
            <person name="Arredondo F."/>
            <person name="Hong C."/>
            <person name="Coffey M."/>
            <person name="Young S.K."/>
            <person name="Zeng Q."/>
            <person name="Gargeya S."/>
            <person name="Fitzgerald M."/>
            <person name="Abouelleil A."/>
            <person name="Alvarado L."/>
            <person name="Chapman S.B."/>
            <person name="Gainer-Dewar J."/>
            <person name="Goldberg J."/>
            <person name="Griggs A."/>
            <person name="Gujja S."/>
            <person name="Hansen M."/>
            <person name="Howarth C."/>
            <person name="Imamovic A."/>
            <person name="Ireland A."/>
            <person name="Larimer J."/>
            <person name="McCowan C."/>
            <person name="Murphy C."/>
            <person name="Pearson M."/>
            <person name="Poon T.W."/>
            <person name="Priest M."/>
            <person name="Roberts A."/>
            <person name="Saif S."/>
            <person name="Shea T."/>
            <person name="Sykes S."/>
            <person name="Wortman J."/>
            <person name="Nusbaum C."/>
            <person name="Birren B."/>
        </authorList>
    </citation>
    <scope>NUCLEOTIDE SEQUENCE [LARGE SCALE GENOMIC DNA]</scope>
    <source>
        <strain evidence="2 3">P1569</strain>
    </source>
</reference>
<evidence type="ECO:0000313" key="2">
    <source>
        <dbReference type="EMBL" id="ETI33682.1"/>
    </source>
</evidence>
<dbReference type="EMBL" id="ANIZ01003400">
    <property type="protein sequence ID" value="ETI33682.1"/>
    <property type="molecule type" value="Genomic_DNA"/>
</dbReference>
<evidence type="ECO:0000256" key="1">
    <source>
        <dbReference type="SAM" id="MobiDB-lite"/>
    </source>
</evidence>
<evidence type="ECO:0000313" key="3">
    <source>
        <dbReference type="Proteomes" id="UP000018721"/>
    </source>
</evidence>
<dbReference type="AlphaFoldDB" id="V9E5V8"/>
<sequence>MSGDGGMSSSPAHQKENRTKVHRHENHLHQLHYRRENHCRIHPHRYRKNREIEGAELMVAWKLVGGQNAEEVTEYLLQRKSDKVTSAPRVHRMPLNCLEHPHRRQIQKK</sequence>
<accession>V9E5V8</accession>
<keyword evidence="3" id="KW-1185">Reference proteome</keyword>
<protein>
    <submittedName>
        <fullName evidence="2">Uncharacterized protein</fullName>
    </submittedName>
</protein>
<dbReference type="HOGENOM" id="CLU_2189154_0_0_1"/>
<proteinExistence type="predicted"/>
<feature type="region of interest" description="Disordered" evidence="1">
    <location>
        <begin position="1"/>
        <end position="36"/>
    </location>
</feature>
<gene>
    <name evidence="2" type="ORF">F443_19660</name>
</gene>
<feature type="compositionally biased region" description="Basic residues" evidence="1">
    <location>
        <begin position="20"/>
        <end position="32"/>
    </location>
</feature>
<organism evidence="2 3">
    <name type="scientific">Phytophthora nicotianae P1569</name>
    <dbReference type="NCBI Taxonomy" id="1317065"/>
    <lineage>
        <taxon>Eukaryota</taxon>
        <taxon>Sar</taxon>
        <taxon>Stramenopiles</taxon>
        <taxon>Oomycota</taxon>
        <taxon>Peronosporomycetes</taxon>
        <taxon>Peronosporales</taxon>
        <taxon>Peronosporaceae</taxon>
        <taxon>Phytophthora</taxon>
    </lineage>
</organism>
<dbReference type="Proteomes" id="UP000018721">
    <property type="component" value="Unassembled WGS sequence"/>
</dbReference>